<name>A0ABT2MDR1_9MYCO</name>
<dbReference type="InterPro" id="IPR026954">
    <property type="entry name" value="PknH-like_Extracell"/>
</dbReference>
<dbReference type="EMBL" id="JAODWD010000004">
    <property type="protein sequence ID" value="MCT7660396.1"/>
    <property type="molecule type" value="Genomic_DNA"/>
</dbReference>
<feature type="domain" description="PknH-like extracellular" evidence="2">
    <location>
        <begin position="43"/>
        <end position="235"/>
    </location>
</feature>
<dbReference type="Proteomes" id="UP001206639">
    <property type="component" value="Unassembled WGS sequence"/>
</dbReference>
<dbReference type="Gene3D" id="3.40.1000.70">
    <property type="entry name" value="PknH-like extracellular domain"/>
    <property type="match status" value="1"/>
</dbReference>
<sequence>MRPSAAAGAVLSACAALAGCSGTPAAEPQAVTIAEAAKPAPSPTLDSVLPTADELSSILGAAGFMGQLVDGGADMLLQGVKEADATPADCVSTGYRLQKVVYQSSPVLGVASRPWAGGDASGPSASGYFGAVEFATADDAQAFFAASADKWHRCNGQTLVLHQAGREAQGSSRIADVVVDDRIVSAVVMHDDGSTIQRALGFATNHVVDVEVSDVAGASGGAPDAVAVANLMLQKVGTP</sequence>
<evidence type="ECO:0000256" key="1">
    <source>
        <dbReference type="SAM" id="SignalP"/>
    </source>
</evidence>
<keyword evidence="1" id="KW-0732">Signal</keyword>
<gene>
    <name evidence="3" type="ORF">N4S67_18465</name>
</gene>
<evidence type="ECO:0000313" key="3">
    <source>
        <dbReference type="EMBL" id="MCT7660396.1"/>
    </source>
</evidence>
<dbReference type="PROSITE" id="PS51257">
    <property type="entry name" value="PROKAR_LIPOPROTEIN"/>
    <property type="match status" value="1"/>
</dbReference>
<keyword evidence="4" id="KW-1185">Reference proteome</keyword>
<feature type="chain" id="PRO_5046506792" evidence="1">
    <location>
        <begin position="19"/>
        <end position="239"/>
    </location>
</feature>
<reference evidence="4" key="1">
    <citation type="submission" date="2023-07" db="EMBL/GenBank/DDBJ databases">
        <authorList>
            <person name="Deng Y."/>
            <person name="Zhang Y.-Q."/>
        </authorList>
    </citation>
    <scope>NUCLEOTIDE SEQUENCE [LARGE SCALE GENOMIC DNA]</scope>
    <source>
        <strain evidence="4">CPCC 205710</strain>
    </source>
</reference>
<dbReference type="Pfam" id="PF14032">
    <property type="entry name" value="PknH_C"/>
    <property type="match status" value="1"/>
</dbReference>
<accession>A0ABT2MDR1</accession>
<evidence type="ECO:0000259" key="2">
    <source>
        <dbReference type="Pfam" id="PF14032"/>
    </source>
</evidence>
<feature type="signal peptide" evidence="1">
    <location>
        <begin position="1"/>
        <end position="18"/>
    </location>
</feature>
<comment type="caution">
    <text evidence="3">The sequence shown here is derived from an EMBL/GenBank/DDBJ whole genome shotgun (WGS) entry which is preliminary data.</text>
</comment>
<evidence type="ECO:0000313" key="4">
    <source>
        <dbReference type="Proteomes" id="UP001206639"/>
    </source>
</evidence>
<proteinExistence type="predicted"/>
<protein>
    <submittedName>
        <fullName evidence="3">Sensor domain-containing protein</fullName>
    </submittedName>
</protein>
<organism evidence="3 4">
    <name type="scientific">Mycobacterium deserti</name>
    <dbReference type="NCBI Taxonomy" id="2978347"/>
    <lineage>
        <taxon>Bacteria</taxon>
        <taxon>Bacillati</taxon>
        <taxon>Actinomycetota</taxon>
        <taxon>Actinomycetes</taxon>
        <taxon>Mycobacteriales</taxon>
        <taxon>Mycobacteriaceae</taxon>
        <taxon>Mycobacterium</taxon>
    </lineage>
</organism>
<dbReference type="InterPro" id="IPR038232">
    <property type="entry name" value="PknH-like_Extracell_sf"/>
</dbReference>